<gene>
    <name evidence="2" type="ORF">GCM10011529_12390</name>
</gene>
<protein>
    <submittedName>
        <fullName evidence="2">Uncharacterized protein</fullName>
    </submittedName>
</protein>
<dbReference type="EMBL" id="BMJM01000003">
    <property type="protein sequence ID" value="GGE07524.1"/>
    <property type="molecule type" value="Genomic_DNA"/>
</dbReference>
<dbReference type="RefSeq" id="WP_188762056.1">
    <property type="nucleotide sequence ID" value="NZ_BMJM01000003.1"/>
</dbReference>
<reference evidence="2" key="1">
    <citation type="journal article" date="2014" name="Int. J. Syst. Evol. Microbiol.">
        <title>Complete genome sequence of Corynebacterium casei LMG S-19264T (=DSM 44701T), isolated from a smear-ripened cheese.</title>
        <authorList>
            <consortium name="US DOE Joint Genome Institute (JGI-PGF)"/>
            <person name="Walter F."/>
            <person name="Albersmeier A."/>
            <person name="Kalinowski J."/>
            <person name="Ruckert C."/>
        </authorList>
    </citation>
    <scope>NUCLEOTIDE SEQUENCE</scope>
    <source>
        <strain evidence="2">CGMCC 1.15519</strain>
    </source>
</reference>
<dbReference type="Proteomes" id="UP000635071">
    <property type="component" value="Unassembled WGS sequence"/>
</dbReference>
<keyword evidence="3" id="KW-1185">Reference proteome</keyword>
<sequence>MKIHLAALALVMAAPAIAADSFGAPVTDAVLGGIAGKADLSQLARADNSSVVSNNSVSGQTTTGALSFGGNAFQNLNGLAVVSANTGNNVSINAALNVNVAIRQ</sequence>
<accession>A0A916ZQN3</accession>
<reference evidence="2" key="2">
    <citation type="submission" date="2020-09" db="EMBL/GenBank/DDBJ databases">
        <authorList>
            <person name="Sun Q."/>
            <person name="Zhou Y."/>
        </authorList>
    </citation>
    <scope>NUCLEOTIDE SEQUENCE</scope>
    <source>
        <strain evidence="2">CGMCC 1.15519</strain>
    </source>
</reference>
<organism evidence="2 3">
    <name type="scientific">Sandarakinorhabdus glacialis</name>
    <dbReference type="NCBI Taxonomy" id="1614636"/>
    <lineage>
        <taxon>Bacteria</taxon>
        <taxon>Pseudomonadati</taxon>
        <taxon>Pseudomonadota</taxon>
        <taxon>Alphaproteobacteria</taxon>
        <taxon>Sphingomonadales</taxon>
        <taxon>Sphingosinicellaceae</taxon>
        <taxon>Sandarakinorhabdus</taxon>
    </lineage>
</organism>
<name>A0A916ZQN3_9SPHN</name>
<evidence type="ECO:0000313" key="3">
    <source>
        <dbReference type="Proteomes" id="UP000635071"/>
    </source>
</evidence>
<feature type="signal peptide" evidence="1">
    <location>
        <begin position="1"/>
        <end position="18"/>
    </location>
</feature>
<dbReference type="AlphaFoldDB" id="A0A916ZQN3"/>
<proteinExistence type="predicted"/>
<comment type="caution">
    <text evidence="2">The sequence shown here is derived from an EMBL/GenBank/DDBJ whole genome shotgun (WGS) entry which is preliminary data.</text>
</comment>
<evidence type="ECO:0000313" key="2">
    <source>
        <dbReference type="EMBL" id="GGE07524.1"/>
    </source>
</evidence>
<evidence type="ECO:0000256" key="1">
    <source>
        <dbReference type="SAM" id="SignalP"/>
    </source>
</evidence>
<keyword evidence="1" id="KW-0732">Signal</keyword>
<feature type="chain" id="PRO_5037851410" evidence="1">
    <location>
        <begin position="19"/>
        <end position="104"/>
    </location>
</feature>